<evidence type="ECO:0000313" key="3">
    <source>
        <dbReference type="Proteomes" id="UP000224006"/>
    </source>
</evidence>
<dbReference type="RefSeq" id="XP_029216926.1">
    <property type="nucleotide sequence ID" value="XM_029360259.1"/>
</dbReference>
<dbReference type="EMBL" id="NWUJ01000010">
    <property type="protein sequence ID" value="PFH32917.1"/>
    <property type="molecule type" value="Genomic_DNA"/>
</dbReference>
<feature type="region of interest" description="Disordered" evidence="1">
    <location>
        <begin position="273"/>
        <end position="296"/>
    </location>
</feature>
<feature type="region of interest" description="Disordered" evidence="1">
    <location>
        <begin position="320"/>
        <end position="354"/>
    </location>
</feature>
<gene>
    <name evidence="2" type="ORF">BESB_015300</name>
</gene>
<evidence type="ECO:0000313" key="2">
    <source>
        <dbReference type="EMBL" id="PFH32917.1"/>
    </source>
</evidence>
<dbReference type="VEuPathDB" id="ToxoDB:BESB_015300"/>
<accession>A0A2A9MBC0</accession>
<feature type="region of interest" description="Disordered" evidence="1">
    <location>
        <begin position="522"/>
        <end position="552"/>
    </location>
</feature>
<dbReference type="AlphaFoldDB" id="A0A2A9MBC0"/>
<sequence>MATSDLSRVSLSSSTASVPSSSLFARSQAAPFVLQAYSSWWDPAPTSADCPREGDSQALTERKDDDEAGKHSAGSADCSAPTEIERRRRLARLRRDFDSASFWVVDSCGPAASRSSACSSSSLFPACTSRSSPEQSGDANAEETRGGRHHTGASKPAGADRGESESGVAETVQGSDGDVGGRDSGGEDVLPPLFRLLLKHSCNLTLVGKRLCASDLLLRPLAVVHAPASEQKRNADAQQAPEEGNLTGGRQKPRPDEGGRDLARWQQLLVAEQSTGKSAKGEEGPTEGFARSSVPALASPSEYGSSLYLRHITLNIPASSPLASPGAFTSGEREEAPSAAPREGAQREASEKETSLSVEAIQKAPGVPALGPVFSYGLLLVQLEALPEKVRAEVLRAATPFGRLLEDNGVCRRVCVEAKLHIHMSRSFFDVEPRGHVVEAEAKRQDANGGELVARSHETPRREGCICVFVPPANNAPGREDQTCTFGRWSLMLCNNRPAARVLEILNASLLLRAAVRARRLDKERETRAEPRTGADAGERGTPACSRNASRPHSKISLAEEEAVLAHLNQVCLCSAQDCPVHREWLEIPSVWGPPAGFSAADSRCAATAKQAGQHETTQADTTETCFNCNSALCVEMFRRD</sequence>
<reference evidence="2 3" key="1">
    <citation type="submission" date="2017-09" db="EMBL/GenBank/DDBJ databases">
        <title>Genome sequencing of Besnoitia besnoiti strain Bb-Ger1.</title>
        <authorList>
            <person name="Schares G."/>
            <person name="Venepally P."/>
            <person name="Lorenzi H.A."/>
        </authorList>
    </citation>
    <scope>NUCLEOTIDE SEQUENCE [LARGE SCALE GENOMIC DNA]</scope>
    <source>
        <strain evidence="2 3">Bb-Ger1</strain>
    </source>
</reference>
<feature type="region of interest" description="Disordered" evidence="1">
    <location>
        <begin position="228"/>
        <end position="259"/>
    </location>
</feature>
<dbReference type="Proteomes" id="UP000224006">
    <property type="component" value="Chromosome IX"/>
</dbReference>
<evidence type="ECO:0000256" key="1">
    <source>
        <dbReference type="SAM" id="MobiDB-lite"/>
    </source>
</evidence>
<dbReference type="KEGG" id="bbes:BESB_015300"/>
<dbReference type="OrthoDB" id="333067at2759"/>
<name>A0A2A9MBC0_BESBE</name>
<feature type="region of interest" description="Disordered" evidence="1">
    <location>
        <begin position="129"/>
        <end position="186"/>
    </location>
</feature>
<feature type="compositionally biased region" description="Basic and acidic residues" evidence="1">
    <location>
        <begin position="50"/>
        <end position="70"/>
    </location>
</feature>
<feature type="compositionally biased region" description="Basic and acidic residues" evidence="1">
    <location>
        <begin position="344"/>
        <end position="354"/>
    </location>
</feature>
<dbReference type="GeneID" id="40306591"/>
<feature type="compositionally biased region" description="Polar residues" evidence="1">
    <location>
        <begin position="129"/>
        <end position="138"/>
    </location>
</feature>
<comment type="caution">
    <text evidence="2">The sequence shown here is derived from an EMBL/GenBank/DDBJ whole genome shotgun (WGS) entry which is preliminary data.</text>
</comment>
<keyword evidence="3" id="KW-1185">Reference proteome</keyword>
<feature type="compositionally biased region" description="Basic and acidic residues" evidence="1">
    <location>
        <begin position="522"/>
        <end position="539"/>
    </location>
</feature>
<organism evidence="2 3">
    <name type="scientific">Besnoitia besnoiti</name>
    <name type="common">Apicomplexan protozoan</name>
    <dbReference type="NCBI Taxonomy" id="94643"/>
    <lineage>
        <taxon>Eukaryota</taxon>
        <taxon>Sar</taxon>
        <taxon>Alveolata</taxon>
        <taxon>Apicomplexa</taxon>
        <taxon>Conoidasida</taxon>
        <taxon>Coccidia</taxon>
        <taxon>Eucoccidiorida</taxon>
        <taxon>Eimeriorina</taxon>
        <taxon>Sarcocystidae</taxon>
        <taxon>Besnoitia</taxon>
    </lineage>
</organism>
<feature type="region of interest" description="Disordered" evidence="1">
    <location>
        <begin position="45"/>
        <end position="84"/>
    </location>
</feature>
<protein>
    <submittedName>
        <fullName evidence="2">Uncharacterized protein</fullName>
    </submittedName>
</protein>
<feature type="region of interest" description="Disordered" evidence="1">
    <location>
        <begin position="1"/>
        <end position="22"/>
    </location>
</feature>
<proteinExistence type="predicted"/>